<dbReference type="Proteomes" id="UP000075816">
    <property type="component" value="Unassembled WGS sequence"/>
</dbReference>
<evidence type="ECO:0000313" key="4">
    <source>
        <dbReference type="Proteomes" id="UP000075816"/>
    </source>
</evidence>
<dbReference type="RefSeq" id="WP_005958705.1">
    <property type="nucleotide sequence ID" value="NZ_CAXOUJ010000001.1"/>
</dbReference>
<dbReference type="InterPro" id="IPR012547">
    <property type="entry name" value="PDDEXK_9"/>
</dbReference>
<name>A0A170MXT5_9FUSO</name>
<dbReference type="EMBL" id="LVEA01000023">
    <property type="protein sequence ID" value="KYL05053.1"/>
    <property type="molecule type" value="Genomic_DNA"/>
</dbReference>
<dbReference type="PANTHER" id="PTHR34825">
    <property type="entry name" value="CONSERVED PROTEIN, WITH A WEAK D-GALACTARATE DEHYDRATASE/ALTRONATE HYDROLASE DOMAIN"/>
    <property type="match status" value="1"/>
</dbReference>
<reference evidence="3 4" key="1">
    <citation type="submission" date="2016-03" db="EMBL/GenBank/DDBJ databases">
        <title>Comparative genomics of human isolates of Fusobacterium necrophorum.</title>
        <authorList>
            <person name="Jensen A."/>
            <person name="Bank S."/>
            <person name="Andersen P.S."/>
            <person name="Kristensen L.H."/>
            <person name="Prag J."/>
        </authorList>
    </citation>
    <scope>NUCLEOTIDE SEQUENCE [LARGE SCALE GENOMIC DNA]</scope>
    <source>
        <strain evidence="3 4">LS_1264</strain>
    </source>
</reference>
<gene>
    <name evidence="3" type="ORF">A2J07_09155</name>
</gene>
<evidence type="ECO:0000256" key="1">
    <source>
        <dbReference type="SAM" id="Coils"/>
    </source>
</evidence>
<comment type="caution">
    <text evidence="3">The sequence shown here is derived from an EMBL/GenBank/DDBJ whole genome shotgun (WGS) entry which is preliminary data.</text>
</comment>
<accession>A0A170MXT5</accession>
<dbReference type="Pfam" id="PF09820">
    <property type="entry name" value="AAA-ATPase_like"/>
    <property type="match status" value="1"/>
</dbReference>
<dbReference type="eggNOG" id="COG4637">
    <property type="taxonomic scope" value="Bacteria"/>
</dbReference>
<protein>
    <submittedName>
        <fullName evidence="3">9-O-acetyl-N-acetylneuraminate esterase</fullName>
    </submittedName>
</protein>
<dbReference type="Gene3D" id="3.40.50.300">
    <property type="entry name" value="P-loop containing nucleotide triphosphate hydrolases"/>
    <property type="match status" value="1"/>
</dbReference>
<feature type="coiled-coil region" evidence="1">
    <location>
        <begin position="102"/>
        <end position="129"/>
    </location>
</feature>
<keyword evidence="1" id="KW-0175">Coiled coil</keyword>
<dbReference type="SUPFAM" id="SSF52540">
    <property type="entry name" value="P-loop containing nucleoside triphosphate hydrolases"/>
    <property type="match status" value="1"/>
</dbReference>
<dbReference type="KEGG" id="fnf:BSQ88_00085"/>
<feature type="domain" description="AAA-ATPase-like" evidence="2">
    <location>
        <begin position="6"/>
        <end position="228"/>
    </location>
</feature>
<proteinExistence type="predicted"/>
<dbReference type="InterPro" id="IPR018631">
    <property type="entry name" value="AAA-ATPase-like_dom"/>
</dbReference>
<evidence type="ECO:0000259" key="2">
    <source>
        <dbReference type="Pfam" id="PF09820"/>
    </source>
</evidence>
<dbReference type="Pfam" id="PF08011">
    <property type="entry name" value="PDDEXK_9"/>
    <property type="match status" value="1"/>
</dbReference>
<evidence type="ECO:0000313" key="3">
    <source>
        <dbReference type="EMBL" id="KYL05053.1"/>
    </source>
</evidence>
<organism evidence="3 4">
    <name type="scientific">Fusobacterium necrophorum subsp. funduliforme</name>
    <dbReference type="NCBI Taxonomy" id="143387"/>
    <lineage>
        <taxon>Bacteria</taxon>
        <taxon>Fusobacteriati</taxon>
        <taxon>Fusobacteriota</taxon>
        <taxon>Fusobacteriia</taxon>
        <taxon>Fusobacteriales</taxon>
        <taxon>Fusobacteriaceae</taxon>
        <taxon>Fusobacterium</taxon>
    </lineage>
</organism>
<sequence>MSKKIPIGISNFKVLRENGYYYFDKTKFIESIIEEFGKSFLFTRPRRFGKTLNMSMLKYFFDIVNAEENRNLFKDLYIEKTDIFRCQGQYPVIYISLKDLKLDSFEEMIEELKNLIAELYEEHLDTLENLSSFNRDIFNNILTRNTNMVELRNSLKFLSKILKDYYGKNIILIIDEYDTPIVSAYEYGYYEEAITFFRPFLSSVLKDNEYLQMGVMTGILRVAKEGIFSGLNNLSVYTILDNDYSEFFGLTEMEVEKSLIDYQMDYRMDDVKEWYDGYKFGDSEIYNPWSILNFLSSKKLESYWINTSDNYLIKKILNNSDDILIEELRELFNYQFLEKSIDKSSNMVDLRNKKEIWQLLLFSGYVTIEKKTETTPDSYSLKIVNKEVHNFFKKTFVDSYLADESLFTKMMISLFEKNLEAFEKFLQKILLLSFSYYDGAKEEKFYHNLILGMILYLDRRYKVCSNKEIGLGRYDIVLEPKHGKDTAYIFEFKVAKTSEELEDKAKEALEQIRKKKYDVDLKEKGYNILYVGMAFCGKEVKVKYL</sequence>
<dbReference type="PANTHER" id="PTHR34825:SF1">
    <property type="entry name" value="AAA-ATPASE-LIKE DOMAIN-CONTAINING PROTEIN"/>
    <property type="match status" value="1"/>
</dbReference>
<dbReference type="InterPro" id="IPR027417">
    <property type="entry name" value="P-loop_NTPase"/>
</dbReference>
<dbReference type="AlphaFoldDB" id="A0A170MXT5"/>